<dbReference type="AlphaFoldDB" id="X0S9D1"/>
<gene>
    <name evidence="1" type="ORF">S01H1_11216</name>
</gene>
<proteinExistence type="predicted"/>
<comment type="caution">
    <text evidence="1">The sequence shown here is derived from an EMBL/GenBank/DDBJ whole genome shotgun (WGS) entry which is preliminary data.</text>
</comment>
<reference evidence="1" key="1">
    <citation type="journal article" date="2014" name="Front. Microbiol.">
        <title>High frequency of phylogenetically diverse reductive dehalogenase-homologous genes in deep subseafloor sedimentary metagenomes.</title>
        <authorList>
            <person name="Kawai M."/>
            <person name="Futagami T."/>
            <person name="Toyoda A."/>
            <person name="Takaki Y."/>
            <person name="Nishi S."/>
            <person name="Hori S."/>
            <person name="Arai W."/>
            <person name="Tsubouchi T."/>
            <person name="Morono Y."/>
            <person name="Uchiyama I."/>
            <person name="Ito T."/>
            <person name="Fujiyama A."/>
            <person name="Inagaki F."/>
            <person name="Takami H."/>
        </authorList>
    </citation>
    <scope>NUCLEOTIDE SEQUENCE</scope>
    <source>
        <strain evidence="1">Expedition CK06-06</strain>
    </source>
</reference>
<name>X0S9D1_9ZZZZ</name>
<dbReference type="EMBL" id="BARS01005717">
    <property type="protein sequence ID" value="GAF77624.1"/>
    <property type="molecule type" value="Genomic_DNA"/>
</dbReference>
<organism evidence="1">
    <name type="scientific">marine sediment metagenome</name>
    <dbReference type="NCBI Taxonomy" id="412755"/>
    <lineage>
        <taxon>unclassified sequences</taxon>
        <taxon>metagenomes</taxon>
        <taxon>ecological metagenomes</taxon>
    </lineage>
</organism>
<evidence type="ECO:0000313" key="1">
    <source>
        <dbReference type="EMBL" id="GAF77624.1"/>
    </source>
</evidence>
<accession>X0S9D1</accession>
<protein>
    <submittedName>
        <fullName evidence="1">Uncharacterized protein</fullName>
    </submittedName>
</protein>
<sequence>MKKLWIALLIAIAWTTVATAGGLVPDSYPKYDSARIANKVQFLMDSLGVCGEIFYGGVGSTDPDSLYAITCDTRDTINLMGGAAGGGPYLLLAGGVMDAGASIATPSLVIDSTSGSQWSILTFRDTAGATYDLLYDSDDGRFEMDANVYVNGSILAAGQVWTSAWMKANDSIVTPIIYLDSLIVGGDTVTGLFGTAIIDTNGTVLINVDTTIVATRAYADAVVGGSTDSSLVAQYAHVSDSLALALLLAGGSMSANAQIDMSGGTIVNVDTILATNATDILYVMGTNSAGDGKIIFGAHGINAGDTVIFAYNAGSAEYRTFTISTPDDSISAEGNKITMVADPDNDQDAATKKYVDDNAGGLDSGEIMTVVRDTLSSATGMNEENIRNVDTLGIIGP</sequence>
<feature type="non-terminal residue" evidence="1">
    <location>
        <position position="397"/>
    </location>
</feature>